<proteinExistence type="predicted"/>
<dbReference type="EMBL" id="GBXM01084712">
    <property type="protein sequence ID" value="JAH23865.1"/>
    <property type="molecule type" value="Transcribed_RNA"/>
</dbReference>
<name>A0A0E9R4K1_ANGAN</name>
<dbReference type="EMBL" id="GBXM01063475">
    <property type="protein sequence ID" value="JAH45102.1"/>
    <property type="molecule type" value="Transcribed_RNA"/>
</dbReference>
<protein>
    <submittedName>
        <fullName evidence="1">Uncharacterized protein</fullName>
    </submittedName>
</protein>
<reference evidence="1" key="2">
    <citation type="journal article" date="2015" name="Fish Shellfish Immunol.">
        <title>Early steps in the European eel (Anguilla anguilla)-Vibrio vulnificus interaction in the gills: Role of the RtxA13 toxin.</title>
        <authorList>
            <person name="Callol A."/>
            <person name="Pajuelo D."/>
            <person name="Ebbesson L."/>
            <person name="Teles M."/>
            <person name="MacKenzie S."/>
            <person name="Amaro C."/>
        </authorList>
    </citation>
    <scope>NUCLEOTIDE SEQUENCE</scope>
</reference>
<accession>A0A0E9R4K1</accession>
<dbReference type="AlphaFoldDB" id="A0A0E9R4K1"/>
<sequence length="49" mass="5342">MGTRDKKPCFSLCGKCPTVHSGGLEGFPKMTLWSNFRNALLALQCRGSP</sequence>
<evidence type="ECO:0000313" key="1">
    <source>
        <dbReference type="EMBL" id="JAH23390.1"/>
    </source>
</evidence>
<organism evidence="1">
    <name type="scientific">Anguilla anguilla</name>
    <name type="common">European freshwater eel</name>
    <name type="synonym">Muraena anguilla</name>
    <dbReference type="NCBI Taxonomy" id="7936"/>
    <lineage>
        <taxon>Eukaryota</taxon>
        <taxon>Metazoa</taxon>
        <taxon>Chordata</taxon>
        <taxon>Craniata</taxon>
        <taxon>Vertebrata</taxon>
        <taxon>Euteleostomi</taxon>
        <taxon>Actinopterygii</taxon>
        <taxon>Neopterygii</taxon>
        <taxon>Teleostei</taxon>
        <taxon>Anguilliformes</taxon>
        <taxon>Anguillidae</taxon>
        <taxon>Anguilla</taxon>
    </lineage>
</organism>
<dbReference type="EMBL" id="GBXM01085187">
    <property type="protein sequence ID" value="JAH23390.1"/>
    <property type="molecule type" value="Transcribed_RNA"/>
</dbReference>
<reference evidence="1" key="1">
    <citation type="submission" date="2014-11" db="EMBL/GenBank/DDBJ databases">
        <authorList>
            <person name="Amaro Gonzalez C."/>
        </authorList>
    </citation>
    <scope>NUCLEOTIDE SEQUENCE</scope>
</reference>